<comment type="caution">
    <text evidence="1">The sequence shown here is derived from an EMBL/GenBank/DDBJ whole genome shotgun (WGS) entry which is preliminary data.</text>
</comment>
<feature type="non-terminal residue" evidence="1">
    <location>
        <position position="194"/>
    </location>
</feature>
<dbReference type="AlphaFoldDB" id="X0Y1L5"/>
<feature type="non-terminal residue" evidence="1">
    <location>
        <position position="1"/>
    </location>
</feature>
<accession>X0Y1L5</accession>
<dbReference type="EMBL" id="BARS01055856">
    <property type="protein sequence ID" value="GAG49575.1"/>
    <property type="molecule type" value="Genomic_DNA"/>
</dbReference>
<name>X0Y1L5_9ZZZZ</name>
<proteinExistence type="predicted"/>
<organism evidence="1">
    <name type="scientific">marine sediment metagenome</name>
    <dbReference type="NCBI Taxonomy" id="412755"/>
    <lineage>
        <taxon>unclassified sequences</taxon>
        <taxon>metagenomes</taxon>
        <taxon>ecological metagenomes</taxon>
    </lineage>
</organism>
<protein>
    <submittedName>
        <fullName evidence="1">Uncharacterized protein</fullName>
    </submittedName>
</protein>
<reference evidence="1" key="1">
    <citation type="journal article" date="2014" name="Front. Microbiol.">
        <title>High frequency of phylogenetically diverse reductive dehalogenase-homologous genes in deep subseafloor sedimentary metagenomes.</title>
        <authorList>
            <person name="Kawai M."/>
            <person name="Futagami T."/>
            <person name="Toyoda A."/>
            <person name="Takaki Y."/>
            <person name="Nishi S."/>
            <person name="Hori S."/>
            <person name="Arai W."/>
            <person name="Tsubouchi T."/>
            <person name="Morono Y."/>
            <person name="Uchiyama I."/>
            <person name="Ito T."/>
            <person name="Fujiyama A."/>
            <person name="Inagaki F."/>
            <person name="Takami H."/>
        </authorList>
    </citation>
    <scope>NUCLEOTIDE SEQUENCE</scope>
    <source>
        <strain evidence="1">Expedition CK06-06</strain>
    </source>
</reference>
<gene>
    <name evidence="1" type="ORF">S01H1_82404</name>
</gene>
<sequence length="194" mass="21972">FGWDGDKDAAIAYRDGSFYIRDGKNVKVGFGIYNNPASMKWYNHSGYLPCLVTEFERDGCTVKIMNFGDKVTINDNDYVAAYSRVSIYNHSDEIVFLDPHPSKEFIGLNIPGNSVSPGETKNYDFVIAIDRLGNSYAWPSDDNLACAGTWEQHFDHMKTYWDNKLSEIVNIVSLPDPVLINAYKAGYIYTHIVK</sequence>
<evidence type="ECO:0000313" key="1">
    <source>
        <dbReference type="EMBL" id="GAG49575.1"/>
    </source>
</evidence>